<reference evidence="2" key="1">
    <citation type="submission" date="2011-11" db="EMBL/GenBank/DDBJ databases">
        <title>Improved High-Quality Draft sequence of Desulfovibrio sp. U5L.</title>
        <authorList>
            <consortium name="US DOE Joint Genome Institute"/>
            <person name="Lucas S."/>
            <person name="Han J."/>
            <person name="Lapidus A."/>
            <person name="Cheng J.-F."/>
            <person name="Goodwin L."/>
            <person name="Pitluck S."/>
            <person name="Peters L."/>
            <person name="Ovchinnikova G."/>
            <person name="Held B."/>
            <person name="Detter J.C."/>
            <person name="Han C."/>
            <person name="Tapia R."/>
            <person name="Land M."/>
            <person name="Hauser L."/>
            <person name="Kyrpides N."/>
            <person name="Ivanova N."/>
            <person name="Pagani I."/>
            <person name="Gabster J."/>
            <person name="Walker C."/>
            <person name="Stolyar S."/>
            <person name="Stahl D."/>
            <person name="Arkin A."/>
            <person name="Dehal P."/>
            <person name="Hazen T."/>
            <person name="Woyke T."/>
        </authorList>
    </citation>
    <scope>NUCLEOTIDE SEQUENCE [LARGE SCALE GENOMIC DNA]</scope>
    <source>
        <strain evidence="2">U5L</strain>
    </source>
</reference>
<feature type="compositionally biased region" description="Low complexity" evidence="1">
    <location>
        <begin position="65"/>
        <end position="78"/>
    </location>
</feature>
<evidence type="ECO:0000256" key="1">
    <source>
        <dbReference type="SAM" id="MobiDB-lite"/>
    </source>
</evidence>
<dbReference type="OrthoDB" id="9914249at2"/>
<dbReference type="AlphaFoldDB" id="I2Q1E3"/>
<feature type="compositionally biased region" description="Basic and acidic residues" evidence="1">
    <location>
        <begin position="323"/>
        <end position="340"/>
    </location>
</feature>
<feature type="compositionally biased region" description="Basic and acidic residues" evidence="1">
    <location>
        <begin position="91"/>
        <end position="116"/>
    </location>
</feature>
<feature type="region of interest" description="Disordered" evidence="1">
    <location>
        <begin position="287"/>
        <end position="340"/>
    </location>
</feature>
<feature type="region of interest" description="Disordered" evidence="1">
    <location>
        <begin position="1"/>
        <end position="142"/>
    </location>
</feature>
<evidence type="ECO:0000313" key="2">
    <source>
        <dbReference type="EMBL" id="EIG53599.1"/>
    </source>
</evidence>
<dbReference type="STRING" id="596152.DesU5LDRAFT_1925"/>
<sequence>MSEQGQSEISAADAAFDALFGDGEAGGAADESAGTPGGGAPEGAGSEAAGGATGAAGEGQVSDQAGAAEGSEGAAGAEAGDGTGGDPAELEQLRNHAKTQEGRLARAEEERQRAQEELAALKAGKSAGGEGASDPNAPQAVEIPKGLEADAAEFDELFPEMKALLRRPGPVGDRLRRVLKESGADIAGVAAENVVLREKLEEGLQTVDARAAARTQQEHIDQIVGKHPELRSLYSTDPAEKEKGRAYKAGVQAWIETLPFKDATEKMQIFENGSAADVDALLTEYKQKTNDKSQKTELDADARRRAADATGVDNRRGSRPRRERTDAEKADEAFDKRFGG</sequence>
<proteinExistence type="predicted"/>
<organism evidence="2">
    <name type="scientific">Desulfovibrio sp. U5L</name>
    <dbReference type="NCBI Taxonomy" id="596152"/>
    <lineage>
        <taxon>Bacteria</taxon>
        <taxon>Pseudomonadati</taxon>
        <taxon>Thermodesulfobacteriota</taxon>
        <taxon>Desulfovibrionia</taxon>
        <taxon>Desulfovibrionales</taxon>
        <taxon>Desulfovibrionaceae</taxon>
        <taxon>Desulfovibrio</taxon>
    </lineage>
</organism>
<feature type="compositionally biased region" description="Low complexity" evidence="1">
    <location>
        <begin position="10"/>
        <end position="34"/>
    </location>
</feature>
<protein>
    <submittedName>
        <fullName evidence="2">Uncharacterized protein</fullName>
    </submittedName>
</protein>
<gene>
    <name evidence="2" type="ORF">DesU5LDRAFT_1925</name>
</gene>
<feature type="compositionally biased region" description="Basic and acidic residues" evidence="1">
    <location>
        <begin position="287"/>
        <end position="307"/>
    </location>
</feature>
<accession>I2Q1E3</accession>
<dbReference type="HOGENOM" id="CLU_815672_0_0_7"/>
<dbReference type="eggNOG" id="ENOG503263I">
    <property type="taxonomic scope" value="Bacteria"/>
</dbReference>
<dbReference type="EMBL" id="JH600068">
    <property type="protein sequence ID" value="EIG53599.1"/>
    <property type="molecule type" value="Genomic_DNA"/>
</dbReference>
<name>I2Q1E3_9BACT</name>